<keyword evidence="2" id="KW-1185">Reference proteome</keyword>
<dbReference type="InterPro" id="IPR036188">
    <property type="entry name" value="FAD/NAD-bd_sf"/>
</dbReference>
<reference evidence="1 2" key="1">
    <citation type="submission" date="2019-03" db="EMBL/GenBank/DDBJ databases">
        <title>Genomic Encyclopedia of Type Strains, Phase IV (KMG-IV): sequencing the most valuable type-strain genomes for metagenomic binning, comparative biology and taxonomic classification.</title>
        <authorList>
            <person name="Goeker M."/>
        </authorList>
    </citation>
    <scope>NUCLEOTIDE SEQUENCE [LARGE SCALE GENOMIC DNA]</scope>
    <source>
        <strain evidence="1 2">DSM 16998</strain>
    </source>
</reference>
<dbReference type="RefSeq" id="WP_133700428.1">
    <property type="nucleotide sequence ID" value="NZ_SNXS01000002.1"/>
</dbReference>
<dbReference type="AlphaFoldDB" id="A0A4R6QRZ4"/>
<comment type="caution">
    <text evidence="1">The sequence shown here is derived from an EMBL/GenBank/DDBJ whole genome shotgun (WGS) entry which is preliminary data.</text>
</comment>
<dbReference type="EMBL" id="SNXS01000002">
    <property type="protein sequence ID" value="TDP73015.1"/>
    <property type="molecule type" value="Genomic_DNA"/>
</dbReference>
<proteinExistence type="predicted"/>
<protein>
    <submittedName>
        <fullName evidence="1">Putative NAD(P)-binding protein</fullName>
    </submittedName>
</protein>
<accession>A0A4R6QRZ4</accession>
<name>A0A4R6QRZ4_9BURK</name>
<organism evidence="1 2">
    <name type="scientific">Roseateles toxinivorans</name>
    <dbReference type="NCBI Taxonomy" id="270368"/>
    <lineage>
        <taxon>Bacteria</taxon>
        <taxon>Pseudomonadati</taxon>
        <taxon>Pseudomonadota</taxon>
        <taxon>Betaproteobacteria</taxon>
        <taxon>Burkholderiales</taxon>
        <taxon>Sphaerotilaceae</taxon>
        <taxon>Roseateles</taxon>
    </lineage>
</organism>
<dbReference type="OrthoDB" id="9773233at2"/>
<dbReference type="SUPFAM" id="SSF51905">
    <property type="entry name" value="FAD/NAD(P)-binding domain"/>
    <property type="match status" value="1"/>
</dbReference>
<gene>
    <name evidence="1" type="ORF">DES47_102761</name>
</gene>
<dbReference type="Pfam" id="PF13450">
    <property type="entry name" value="NAD_binding_8"/>
    <property type="match status" value="1"/>
</dbReference>
<dbReference type="InParanoid" id="A0A4R6QRZ4"/>
<evidence type="ECO:0000313" key="1">
    <source>
        <dbReference type="EMBL" id="TDP73015.1"/>
    </source>
</evidence>
<sequence length="466" mass="51329">METDYLIIGSGAVGMAFADTLLDESDAHITLVDRRAAPGGHWNDAYAFVGLHQPSAYYGVNSTELGSRRKDDHGPNAGMYELASGPEVSAYFDQVMRRRFLPSGRVSFHPMSEYLGDGRIVNLLSGAQTEVTVRRKTVDATFMSPAIPATHRPNFSIADGVRLVPPNALPQLWRQRSATSTPQQFCILGAGKTAMDAAVWLLRNGARPEAIQWVVPRDAWVQNRLHTQPGLEFFGDSIGGEADKLAAFAEATTIDEVFLRLEAQGQMLRIDPTQMPTMFHYATLSTGEVELLRSITRVIRQGRVLALEREAMVLERGRVAVAPDTLFVDCTASAIQQRPNEPVFQGERIVVQLLRAPLVVLSAALTAHVEVHGADDASKNLMCTPVPFPKNLAGYARAMQVSMMNQYHWSQDKALRQWMRASRLDAFAAMVAEVARADAEADKQATLARLRNSIMPAMGNMPRLMN</sequence>
<dbReference type="Gene3D" id="3.50.50.60">
    <property type="entry name" value="FAD/NAD(P)-binding domain"/>
    <property type="match status" value="1"/>
</dbReference>
<evidence type="ECO:0000313" key="2">
    <source>
        <dbReference type="Proteomes" id="UP000295361"/>
    </source>
</evidence>
<dbReference type="Proteomes" id="UP000295361">
    <property type="component" value="Unassembled WGS sequence"/>
</dbReference>